<keyword evidence="4" id="KW-0677">Repeat</keyword>
<dbReference type="Gene3D" id="6.10.140.900">
    <property type="match status" value="1"/>
</dbReference>
<dbReference type="GO" id="GO:0046982">
    <property type="term" value="F:protein heterodimerization activity"/>
    <property type="evidence" value="ECO:0007669"/>
    <property type="project" value="Ensembl"/>
</dbReference>
<evidence type="ECO:0000256" key="1">
    <source>
        <dbReference type="ARBA" id="ARBA00004496"/>
    </source>
</evidence>
<dbReference type="PANTHER" id="PTHR46735">
    <property type="entry name" value="CALPAIN, SMALL SUBUNIT 1 A-RELATED"/>
    <property type="match status" value="1"/>
</dbReference>
<comment type="subcellular location">
    <subcellularLocation>
        <location evidence="1">Cytoplasm</location>
    </subcellularLocation>
    <subcellularLocation>
        <location evidence="7">Endomembrane system</location>
        <topology evidence="7">Peripheral membrane protein</topology>
        <orientation evidence="7">Cytoplasmic side</orientation>
    </subcellularLocation>
</comment>
<keyword evidence="5" id="KW-0106">Calcium</keyword>
<dbReference type="FunFam" id="1.10.238.10:FF:000087">
    <property type="entry name" value="Sorcin"/>
    <property type="match status" value="1"/>
</dbReference>
<evidence type="ECO:0000256" key="5">
    <source>
        <dbReference type="ARBA" id="ARBA00022837"/>
    </source>
</evidence>
<evidence type="ECO:0000256" key="6">
    <source>
        <dbReference type="ARBA" id="ARBA00023136"/>
    </source>
</evidence>
<dbReference type="SUPFAM" id="SSF47473">
    <property type="entry name" value="EF-hand"/>
    <property type="match status" value="1"/>
</dbReference>
<reference evidence="9 10" key="1">
    <citation type="submission" date="2009-03" db="EMBL/GenBank/DDBJ databases">
        <authorList>
            <person name="Warren W."/>
            <person name="Ye L."/>
            <person name="Minx P."/>
            <person name="Worley K."/>
            <person name="Gibbs R."/>
            <person name="Wilson R.K."/>
        </authorList>
    </citation>
    <scope>NUCLEOTIDE SEQUENCE [LARGE SCALE GENOMIC DNA]</scope>
</reference>
<reference evidence="9" key="2">
    <citation type="submission" date="2025-08" db="UniProtKB">
        <authorList>
            <consortium name="Ensembl"/>
        </authorList>
    </citation>
    <scope>IDENTIFICATION</scope>
</reference>
<feature type="domain" description="EF-hand" evidence="8">
    <location>
        <begin position="111"/>
        <end position="146"/>
    </location>
</feature>
<dbReference type="Ensembl" id="ENSCJAT00000143953.1">
    <property type="protein sequence ID" value="ENSCJAP00000083656.1"/>
    <property type="gene ID" value="ENSCJAG00000005993.5"/>
</dbReference>
<dbReference type="OMA" id="NGAYSPF"/>
<dbReference type="InterPro" id="IPR002048">
    <property type="entry name" value="EF_hand_dom"/>
</dbReference>
<evidence type="ECO:0000256" key="4">
    <source>
        <dbReference type="ARBA" id="ARBA00022737"/>
    </source>
</evidence>
<organism evidence="9 10">
    <name type="scientific">Callithrix jacchus</name>
    <name type="common">White-tufted-ear marmoset</name>
    <name type="synonym">Simia Jacchus</name>
    <dbReference type="NCBI Taxonomy" id="9483"/>
    <lineage>
        <taxon>Eukaryota</taxon>
        <taxon>Metazoa</taxon>
        <taxon>Chordata</taxon>
        <taxon>Craniata</taxon>
        <taxon>Vertebrata</taxon>
        <taxon>Euteleostomi</taxon>
        <taxon>Mammalia</taxon>
        <taxon>Eutheria</taxon>
        <taxon>Euarchontoglires</taxon>
        <taxon>Primates</taxon>
        <taxon>Haplorrhini</taxon>
        <taxon>Platyrrhini</taxon>
        <taxon>Cebidae</taxon>
        <taxon>Callitrichinae</taxon>
        <taxon>Callithrix</taxon>
        <taxon>Callithrix</taxon>
    </lineage>
</organism>
<dbReference type="GO" id="GO:0005829">
    <property type="term" value="C:cytosol"/>
    <property type="evidence" value="ECO:0007669"/>
    <property type="project" value="Ensembl"/>
</dbReference>
<dbReference type="Pfam" id="PF13833">
    <property type="entry name" value="EF-hand_8"/>
    <property type="match status" value="1"/>
</dbReference>
<dbReference type="GO" id="GO:0005886">
    <property type="term" value="C:plasma membrane"/>
    <property type="evidence" value="ECO:0007669"/>
    <property type="project" value="Ensembl"/>
</dbReference>
<keyword evidence="3" id="KW-0479">Metal-binding</keyword>
<dbReference type="GO" id="GO:0042803">
    <property type="term" value="F:protein homodimerization activity"/>
    <property type="evidence" value="ECO:0007669"/>
    <property type="project" value="Ensembl"/>
</dbReference>
<sequence length="239" mass="27022">MAYPGYGGEFGNFNSQMLGAAPDVLLGGYSGYPAYSDPYSSADDTMYAYFSAVAGQDGEVDAEELQRCLTQSGISGTYSPFSLETCRIMIAMLDRDYTGKMGFNEFKELWAALNAWKQNFMTVDQDRSGTIEHHELSEAIALMGYRLSPQTLTVIVQRYSKNGRIFFDDYVACCVKLRALTDFFRKRDHLRQGFVNFIYDDCGGMNVTLHILIQNDLNLFAKVTKFLLSPWNSHELRII</sequence>
<evidence type="ECO:0000313" key="10">
    <source>
        <dbReference type="Proteomes" id="UP000008225"/>
    </source>
</evidence>
<keyword evidence="2" id="KW-0963">Cytoplasm</keyword>
<evidence type="ECO:0000259" key="8">
    <source>
        <dbReference type="PROSITE" id="PS50222"/>
    </source>
</evidence>
<dbReference type="Proteomes" id="UP000008225">
    <property type="component" value="Chromosome 6"/>
</dbReference>
<evidence type="ECO:0000256" key="3">
    <source>
        <dbReference type="ARBA" id="ARBA00022723"/>
    </source>
</evidence>
<dbReference type="Pfam" id="PF13202">
    <property type="entry name" value="EF-hand_5"/>
    <property type="match status" value="1"/>
</dbReference>
<dbReference type="Gene3D" id="1.10.238.10">
    <property type="entry name" value="EF-hand"/>
    <property type="match status" value="1"/>
</dbReference>
<dbReference type="GeneTree" id="ENSGT00940000153979"/>
<evidence type="ECO:0000256" key="7">
    <source>
        <dbReference type="ARBA" id="ARBA00029433"/>
    </source>
</evidence>
<evidence type="ECO:0000256" key="2">
    <source>
        <dbReference type="ARBA" id="ARBA00022490"/>
    </source>
</evidence>
<accession>A0A8I3WIF5</accession>
<dbReference type="PROSITE" id="PS00018">
    <property type="entry name" value="EF_HAND_1"/>
    <property type="match status" value="1"/>
</dbReference>
<dbReference type="InterPro" id="IPR018247">
    <property type="entry name" value="EF_Hand_1_Ca_BS"/>
</dbReference>
<proteinExistence type="predicted"/>
<dbReference type="GO" id="GO:0012505">
    <property type="term" value="C:endomembrane system"/>
    <property type="evidence" value="ECO:0007669"/>
    <property type="project" value="UniProtKB-SubCell"/>
</dbReference>
<keyword evidence="6" id="KW-0472">Membrane</keyword>
<gene>
    <name evidence="9" type="primary">GCA</name>
</gene>
<dbReference type="AlphaFoldDB" id="A0A8I3WIF5"/>
<dbReference type="PROSITE" id="PS50222">
    <property type="entry name" value="EF_HAND_2"/>
    <property type="match status" value="1"/>
</dbReference>
<evidence type="ECO:0000313" key="9">
    <source>
        <dbReference type="Ensembl" id="ENSCJAP00000083656.1"/>
    </source>
</evidence>
<dbReference type="PANTHER" id="PTHR46735:SF5">
    <property type="entry name" value="GRANCALCIN"/>
    <property type="match status" value="1"/>
</dbReference>
<name>A0A8I3WIF5_CALJA</name>
<reference evidence="9" key="3">
    <citation type="submission" date="2025-09" db="UniProtKB">
        <authorList>
            <consortium name="Ensembl"/>
        </authorList>
    </citation>
    <scope>IDENTIFICATION</scope>
</reference>
<dbReference type="InterPro" id="IPR011992">
    <property type="entry name" value="EF-hand-dom_pair"/>
</dbReference>
<dbReference type="SMART" id="SM00054">
    <property type="entry name" value="EFh"/>
    <property type="match status" value="2"/>
</dbReference>
<keyword evidence="10" id="KW-1185">Reference proteome</keyword>
<protein>
    <submittedName>
        <fullName evidence="9">Grancalcin</fullName>
    </submittedName>
</protein>
<dbReference type="GO" id="GO:0005509">
    <property type="term" value="F:calcium ion binding"/>
    <property type="evidence" value="ECO:0007669"/>
    <property type="project" value="Ensembl"/>
</dbReference>